<evidence type="ECO:0000313" key="3">
    <source>
        <dbReference type="Proteomes" id="UP000018690"/>
    </source>
</evidence>
<keyword evidence="1" id="KW-0812">Transmembrane</keyword>
<dbReference type="AlphaFoldDB" id="A0A829NTE1"/>
<feature type="transmembrane region" description="Helical" evidence="1">
    <location>
        <begin position="117"/>
        <end position="135"/>
    </location>
</feature>
<feature type="transmembrane region" description="Helical" evidence="1">
    <location>
        <begin position="79"/>
        <end position="97"/>
    </location>
</feature>
<comment type="caution">
    <text evidence="2">The sequence shown here is derived from an EMBL/GenBank/DDBJ whole genome shotgun (WGS) entry which is preliminary data.</text>
</comment>
<keyword evidence="1" id="KW-0472">Membrane</keyword>
<evidence type="ECO:0000256" key="1">
    <source>
        <dbReference type="SAM" id="Phobius"/>
    </source>
</evidence>
<feature type="transmembrane region" description="Helical" evidence="1">
    <location>
        <begin position="16"/>
        <end position="34"/>
    </location>
</feature>
<sequence length="230" mass="26553">MLTLILQSLWSDFKKHWLNFSILFALWTICYFTFGFSTPSASIGLGLAFVLLLSVKLPIRSLKALSFCPADTKIKRRLLLMYLLVKILICLLIFSLFQILGGGFHYWIITVTPRETITYLLLLLLLIIAACLNHAMPSPIQLTEEGHQQKIFNRILNFDFLNFIWILLLVAEFALFKYASPPPKNILWFLIMSINILVTAYCIHSFLNSILSYETCFELQDLTERRPGTH</sequence>
<reference evidence="2 3" key="1">
    <citation type="submission" date="2013-10" db="EMBL/GenBank/DDBJ databases">
        <title>The Genome Sequence of Ruminococcus gnavus CC55_001C.</title>
        <authorList>
            <consortium name="The Broad Institute Genomics Platform"/>
            <person name="Earl A."/>
            <person name="Allen-Vercoe E."/>
            <person name="Daigneault M."/>
            <person name="Young S.K."/>
            <person name="Zeng Q."/>
            <person name="Gargeya S."/>
            <person name="Fitzgerald M."/>
            <person name="Abouelleil A."/>
            <person name="Alvarado L."/>
            <person name="Chapman S.B."/>
            <person name="Gainer-Dewar J."/>
            <person name="Goldberg J."/>
            <person name="Griggs A."/>
            <person name="Gujja S."/>
            <person name="Hansen M."/>
            <person name="Howarth C."/>
            <person name="Imamovic A."/>
            <person name="Ireland A."/>
            <person name="Larimer J."/>
            <person name="McCowan C."/>
            <person name="Murphy C."/>
            <person name="Pearson M."/>
            <person name="Poon T.W."/>
            <person name="Priest M."/>
            <person name="Roberts A."/>
            <person name="Saif S."/>
            <person name="Shea T."/>
            <person name="Sykes S."/>
            <person name="Wortman J."/>
            <person name="Nusbaum C."/>
            <person name="Birren B."/>
        </authorList>
    </citation>
    <scope>NUCLEOTIDE SEQUENCE [LARGE SCALE GENOMIC DNA]</scope>
    <source>
        <strain evidence="2 3">CC55_001C</strain>
    </source>
</reference>
<feature type="transmembrane region" description="Helical" evidence="1">
    <location>
        <begin position="185"/>
        <end position="203"/>
    </location>
</feature>
<feature type="transmembrane region" description="Helical" evidence="1">
    <location>
        <begin position="156"/>
        <end position="179"/>
    </location>
</feature>
<organism evidence="2 3">
    <name type="scientific">Mediterraneibacter gnavus (strain CC55_001C)</name>
    <dbReference type="NCBI Taxonomy" id="1073375"/>
    <lineage>
        <taxon>Bacteria</taxon>
        <taxon>Bacillati</taxon>
        <taxon>Bacillota</taxon>
        <taxon>Clostridia</taxon>
        <taxon>Lachnospirales</taxon>
        <taxon>Lachnospiraceae</taxon>
        <taxon>Mediterraneibacter</taxon>
    </lineage>
</organism>
<accession>A0A829NTE1</accession>
<feature type="transmembrane region" description="Helical" evidence="1">
    <location>
        <begin position="40"/>
        <end position="59"/>
    </location>
</feature>
<protein>
    <submittedName>
        <fullName evidence="2">Uncharacterized protein</fullName>
    </submittedName>
</protein>
<name>A0A829NTE1_MEDG5</name>
<keyword evidence="3" id="KW-1185">Reference proteome</keyword>
<keyword evidence="1" id="KW-1133">Transmembrane helix</keyword>
<gene>
    <name evidence="2" type="ORF">HMPREF1201_02532</name>
</gene>
<dbReference type="Proteomes" id="UP000018690">
    <property type="component" value="Unassembled WGS sequence"/>
</dbReference>
<proteinExistence type="predicted"/>
<evidence type="ECO:0000313" key="2">
    <source>
        <dbReference type="EMBL" id="ETD16754.1"/>
    </source>
</evidence>
<dbReference type="EMBL" id="AZJF01000009">
    <property type="protein sequence ID" value="ETD16754.1"/>
    <property type="molecule type" value="Genomic_DNA"/>
</dbReference>
<dbReference type="RefSeq" id="WP_023924302.1">
    <property type="nucleotide sequence ID" value="NZ_KI669417.1"/>
</dbReference>